<organism evidence="12 13">
    <name type="scientific">Nelumbo nucifera</name>
    <name type="common">Sacred lotus</name>
    <dbReference type="NCBI Taxonomy" id="4432"/>
    <lineage>
        <taxon>Eukaryota</taxon>
        <taxon>Viridiplantae</taxon>
        <taxon>Streptophyta</taxon>
        <taxon>Embryophyta</taxon>
        <taxon>Tracheophyta</taxon>
        <taxon>Spermatophyta</taxon>
        <taxon>Magnoliopsida</taxon>
        <taxon>Proteales</taxon>
        <taxon>Nelumbonaceae</taxon>
        <taxon>Nelumbo</taxon>
    </lineage>
</organism>
<dbReference type="InterPro" id="IPR036457">
    <property type="entry name" value="PPM-type-like_dom_sf"/>
</dbReference>
<dbReference type="InterPro" id="IPR000222">
    <property type="entry name" value="PP2C_BS"/>
</dbReference>
<dbReference type="AlphaFoldDB" id="A0A1U8AW05"/>
<evidence type="ECO:0000259" key="11">
    <source>
        <dbReference type="PROSITE" id="PS51746"/>
    </source>
</evidence>
<dbReference type="Proteomes" id="UP000189703">
    <property type="component" value="Unplaced"/>
</dbReference>
<evidence type="ECO:0000256" key="5">
    <source>
        <dbReference type="ARBA" id="ARBA00022801"/>
    </source>
</evidence>
<dbReference type="PANTHER" id="PTHR47992">
    <property type="entry name" value="PROTEIN PHOSPHATASE"/>
    <property type="match status" value="1"/>
</dbReference>
<feature type="compositionally biased region" description="Polar residues" evidence="10">
    <location>
        <begin position="20"/>
        <end position="33"/>
    </location>
</feature>
<evidence type="ECO:0000256" key="9">
    <source>
        <dbReference type="RuleBase" id="RU003465"/>
    </source>
</evidence>
<sequence>MDPLDDEDLRQVGSRRGSEVASTDTGASSLLSTEDSRSITGSSDISVSSSSSSSEIPTAVHEDALVPRLVGTRPSVGGGEELTTTLTVRERCVGRNNKGMTWGFTSIIGRRREMEDTVAVIPGFMSRTCGLIGGCTAPGSRSSGEISPVHFFGVYDGHGGSQVAKFCAERIHEVVAEEWNKIGGDGDGWRRRWEDAFCIGFERADNEVVTESIAPEIVGSTAVAVAVSGCQIITSNCGDSRAVLCRGSQTIPLTVDHKPDRDDELVRIEGEGGRVINWNGSRVFGVLAMSRAIGDRYLRPWIIPVPEVTFTTRSEDDECLIVASDGLWDVMSNDEVGEMARQILRRQRRLPMGDRSSSSPAQAVADHLTDVAYRKNSSDNISVIVVDLKSKRKRQQRE</sequence>
<comment type="cofactor">
    <cofactor evidence="1">
        <name>Mn(2+)</name>
        <dbReference type="ChEBI" id="CHEBI:29035"/>
    </cofactor>
</comment>
<reference evidence="13" key="1">
    <citation type="submission" date="2025-08" db="UniProtKB">
        <authorList>
            <consortium name="RefSeq"/>
        </authorList>
    </citation>
    <scope>IDENTIFICATION</scope>
</reference>
<dbReference type="GO" id="GO:0004722">
    <property type="term" value="F:protein serine/threonine phosphatase activity"/>
    <property type="evidence" value="ECO:0000318"/>
    <property type="project" value="GO_Central"/>
</dbReference>
<dbReference type="CDD" id="cd00143">
    <property type="entry name" value="PP2Cc"/>
    <property type="match status" value="1"/>
</dbReference>
<dbReference type="OMA" id="RRWEDAF"/>
<keyword evidence="7 9" id="KW-0904">Protein phosphatase</keyword>
<dbReference type="PROSITE" id="PS51746">
    <property type="entry name" value="PPM_2"/>
    <property type="match status" value="1"/>
</dbReference>
<proteinExistence type="inferred from homology"/>
<keyword evidence="6" id="KW-0460">Magnesium</keyword>
<dbReference type="FunFam" id="3.60.40.10:FF:000041">
    <property type="entry name" value="Protein phosphatase 2C 51"/>
    <property type="match status" value="1"/>
</dbReference>
<evidence type="ECO:0000256" key="4">
    <source>
        <dbReference type="ARBA" id="ARBA00022723"/>
    </source>
</evidence>
<dbReference type="InterPro" id="IPR001932">
    <property type="entry name" value="PPM-type_phosphatase-like_dom"/>
</dbReference>
<dbReference type="InterPro" id="IPR015655">
    <property type="entry name" value="PP2C"/>
</dbReference>
<dbReference type="EC" id="3.1.3.16" evidence="3"/>
<dbReference type="Pfam" id="PF00481">
    <property type="entry name" value="PP2C"/>
    <property type="match status" value="1"/>
</dbReference>
<keyword evidence="4" id="KW-0479">Metal-binding</keyword>
<dbReference type="GO" id="GO:1902531">
    <property type="term" value="P:regulation of intracellular signal transduction"/>
    <property type="evidence" value="ECO:0000318"/>
    <property type="project" value="GO_Central"/>
</dbReference>
<keyword evidence="8" id="KW-0464">Manganese</keyword>
<keyword evidence="12" id="KW-1185">Reference proteome</keyword>
<evidence type="ECO:0000256" key="2">
    <source>
        <dbReference type="ARBA" id="ARBA00001946"/>
    </source>
</evidence>
<comment type="cofactor">
    <cofactor evidence="2">
        <name>Mg(2+)</name>
        <dbReference type="ChEBI" id="CHEBI:18420"/>
    </cofactor>
</comment>
<feature type="region of interest" description="Disordered" evidence="10">
    <location>
        <begin position="1"/>
        <end position="60"/>
    </location>
</feature>
<evidence type="ECO:0000313" key="12">
    <source>
        <dbReference type="Proteomes" id="UP000189703"/>
    </source>
</evidence>
<dbReference type="GeneID" id="104604491"/>
<dbReference type="SUPFAM" id="SSF81606">
    <property type="entry name" value="PP2C-like"/>
    <property type="match status" value="1"/>
</dbReference>
<evidence type="ECO:0000256" key="10">
    <source>
        <dbReference type="SAM" id="MobiDB-lite"/>
    </source>
</evidence>
<keyword evidence="5 9" id="KW-0378">Hydrolase</keyword>
<evidence type="ECO:0000313" key="13">
    <source>
        <dbReference type="RefSeq" id="XP_010267149.1"/>
    </source>
</evidence>
<gene>
    <name evidence="13" type="primary">LOC104604491</name>
</gene>
<evidence type="ECO:0000256" key="6">
    <source>
        <dbReference type="ARBA" id="ARBA00022842"/>
    </source>
</evidence>
<feature type="compositionally biased region" description="Low complexity" evidence="10">
    <location>
        <begin position="38"/>
        <end position="56"/>
    </location>
</feature>
<evidence type="ECO:0000256" key="8">
    <source>
        <dbReference type="ARBA" id="ARBA00023211"/>
    </source>
</evidence>
<comment type="similarity">
    <text evidence="9">Belongs to the PP2C family.</text>
</comment>
<accession>A0A1U8AW05</accession>
<dbReference type="STRING" id="4432.A0A1U8AW05"/>
<dbReference type="SMART" id="SM00332">
    <property type="entry name" value="PP2Cc"/>
    <property type="match status" value="1"/>
</dbReference>
<feature type="domain" description="PPM-type phosphatase" evidence="11">
    <location>
        <begin position="101"/>
        <end position="388"/>
    </location>
</feature>
<evidence type="ECO:0000256" key="7">
    <source>
        <dbReference type="ARBA" id="ARBA00022912"/>
    </source>
</evidence>
<name>A0A1U8AW05_NELNU</name>
<dbReference type="GO" id="GO:0046872">
    <property type="term" value="F:metal ion binding"/>
    <property type="evidence" value="ECO:0007669"/>
    <property type="project" value="UniProtKB-KW"/>
</dbReference>
<dbReference type="OrthoDB" id="10264738at2759"/>
<dbReference type="Gene3D" id="3.60.40.10">
    <property type="entry name" value="PPM-type phosphatase domain"/>
    <property type="match status" value="1"/>
</dbReference>
<dbReference type="InParanoid" id="A0A1U8AW05"/>
<evidence type="ECO:0000256" key="3">
    <source>
        <dbReference type="ARBA" id="ARBA00013081"/>
    </source>
</evidence>
<dbReference type="RefSeq" id="XP_010267149.1">
    <property type="nucleotide sequence ID" value="XM_010268847.2"/>
</dbReference>
<dbReference type="KEGG" id="nnu:104604491"/>
<dbReference type="PROSITE" id="PS01032">
    <property type="entry name" value="PPM_1"/>
    <property type="match status" value="1"/>
</dbReference>
<evidence type="ECO:0000256" key="1">
    <source>
        <dbReference type="ARBA" id="ARBA00001936"/>
    </source>
</evidence>
<dbReference type="eggNOG" id="KOG0698">
    <property type="taxonomic scope" value="Eukaryota"/>
</dbReference>
<protein>
    <recommendedName>
        <fullName evidence="3">protein-serine/threonine phosphatase</fullName>
        <ecNumber evidence="3">3.1.3.16</ecNumber>
    </recommendedName>
</protein>